<keyword evidence="7" id="KW-0175">Coiled coil</keyword>
<feature type="transmembrane region" description="Helical" evidence="8">
    <location>
        <begin position="6"/>
        <end position="24"/>
    </location>
</feature>
<dbReference type="Pfam" id="PF00512">
    <property type="entry name" value="HisKA"/>
    <property type="match status" value="1"/>
</dbReference>
<dbReference type="Gene3D" id="3.30.565.10">
    <property type="entry name" value="Histidine kinase-like ATPase, C-terminal domain"/>
    <property type="match status" value="1"/>
</dbReference>
<dbReference type="Pfam" id="PF02518">
    <property type="entry name" value="HATPase_c"/>
    <property type="match status" value="1"/>
</dbReference>
<feature type="transmembrane region" description="Helical" evidence="8">
    <location>
        <begin position="140"/>
        <end position="162"/>
    </location>
</feature>
<dbReference type="InterPro" id="IPR031621">
    <property type="entry name" value="HisKA_7TM"/>
</dbReference>
<keyword evidence="4" id="KW-0808">Transferase</keyword>
<dbReference type="InterPro" id="IPR003661">
    <property type="entry name" value="HisK_dim/P_dom"/>
</dbReference>
<dbReference type="InterPro" id="IPR004358">
    <property type="entry name" value="Sig_transdc_His_kin-like_C"/>
</dbReference>
<evidence type="ECO:0000256" key="7">
    <source>
        <dbReference type="SAM" id="Coils"/>
    </source>
</evidence>
<feature type="transmembrane region" description="Helical" evidence="8">
    <location>
        <begin position="68"/>
        <end position="87"/>
    </location>
</feature>
<name>A0A4Q0AG28_9BACT</name>
<evidence type="ECO:0000259" key="9">
    <source>
        <dbReference type="PROSITE" id="PS50109"/>
    </source>
</evidence>
<dbReference type="PRINTS" id="PR00344">
    <property type="entry name" value="BCTRLSENSOR"/>
</dbReference>
<dbReference type="CDD" id="cd00082">
    <property type="entry name" value="HisKA"/>
    <property type="match status" value="1"/>
</dbReference>
<accession>A0A4Q0AG28</accession>
<feature type="domain" description="Histidine kinase" evidence="9">
    <location>
        <begin position="506"/>
        <end position="725"/>
    </location>
</feature>
<evidence type="ECO:0000313" key="11">
    <source>
        <dbReference type="Proteomes" id="UP000289269"/>
    </source>
</evidence>
<dbReference type="InterPro" id="IPR005467">
    <property type="entry name" value="His_kinase_dom"/>
</dbReference>
<dbReference type="InterPro" id="IPR050736">
    <property type="entry name" value="Sensor_HK_Regulatory"/>
</dbReference>
<feature type="transmembrane region" description="Helical" evidence="8">
    <location>
        <begin position="174"/>
        <end position="191"/>
    </location>
</feature>
<keyword evidence="3" id="KW-0597">Phosphoprotein</keyword>
<dbReference type="Proteomes" id="UP000289269">
    <property type="component" value="Unassembled WGS sequence"/>
</dbReference>
<evidence type="ECO:0000256" key="6">
    <source>
        <dbReference type="ARBA" id="ARBA00023012"/>
    </source>
</evidence>
<dbReference type="InterPro" id="IPR036097">
    <property type="entry name" value="HisK_dim/P_sf"/>
</dbReference>
<dbReference type="PANTHER" id="PTHR43711:SF31">
    <property type="entry name" value="HISTIDINE KINASE"/>
    <property type="match status" value="1"/>
</dbReference>
<feature type="transmembrane region" description="Helical" evidence="8">
    <location>
        <begin position="235"/>
        <end position="260"/>
    </location>
</feature>
<comment type="caution">
    <text evidence="10">The sequence shown here is derived from an EMBL/GenBank/DDBJ whole genome shotgun (WGS) entry which is preliminary data.</text>
</comment>
<dbReference type="SMART" id="SM00388">
    <property type="entry name" value="HisKA"/>
    <property type="match status" value="1"/>
</dbReference>
<evidence type="ECO:0000256" key="4">
    <source>
        <dbReference type="ARBA" id="ARBA00022679"/>
    </source>
</evidence>
<dbReference type="SMART" id="SM00387">
    <property type="entry name" value="HATPase_c"/>
    <property type="match status" value="1"/>
</dbReference>
<reference evidence="10" key="1">
    <citation type="submission" date="2019-01" db="EMBL/GenBank/DDBJ databases">
        <title>Genomic signatures and co-occurrence patterns of the ultra-small Saccharimodia (Patescibacteria phylum) suggest a symbiotic lifestyle.</title>
        <authorList>
            <person name="Lemos L."/>
            <person name="Medeiros J."/>
            <person name="Andreote F."/>
            <person name="Fernandes G."/>
            <person name="Varani A."/>
            <person name="Oliveira G."/>
            <person name="Pylro V."/>
        </authorList>
    </citation>
    <scope>NUCLEOTIDE SEQUENCE [LARGE SCALE GENOMIC DNA]</scope>
    <source>
        <strain evidence="10">AMD01</strain>
    </source>
</reference>
<feature type="transmembrane region" description="Helical" evidence="8">
    <location>
        <begin position="33"/>
        <end position="53"/>
    </location>
</feature>
<keyword evidence="6" id="KW-0902">Two-component regulatory system</keyword>
<feature type="transmembrane region" description="Helical" evidence="8">
    <location>
        <begin position="99"/>
        <end position="120"/>
    </location>
</feature>
<keyword evidence="8" id="KW-0472">Membrane</keyword>
<dbReference type="InterPro" id="IPR003594">
    <property type="entry name" value="HATPase_dom"/>
</dbReference>
<dbReference type="Gene3D" id="3.30.450.40">
    <property type="match status" value="1"/>
</dbReference>
<dbReference type="SUPFAM" id="SSF55874">
    <property type="entry name" value="ATPase domain of HSP90 chaperone/DNA topoisomerase II/histidine kinase"/>
    <property type="match status" value="1"/>
</dbReference>
<evidence type="ECO:0000256" key="8">
    <source>
        <dbReference type="SAM" id="Phobius"/>
    </source>
</evidence>
<dbReference type="InterPro" id="IPR029016">
    <property type="entry name" value="GAF-like_dom_sf"/>
</dbReference>
<sequence length="743" mass="82663">MSPLSIILSLTGAYSLLLGVLVLARDYKKVENIAFFGISLGITGWAVGIAGFIDSRSLDDALVWAKFYYFFPVLLVFSLVTFAQYFLSQAYKTLKKTTSVLLMVLGSILSIALFSSRTFITAGIIEQDYGKRVILDEGSYIVYSAYLIVCFAITLLYCFVNLRDATSPVVKQQARLVFLGVLASTATGLYFNLLLPAAGNYRLIYLGPLFVTVFLTAVAYAIVKHKMFDVRWFVVRSVAYVISVLILSVVYIAPLLYMIGTLILDYPFRTGPFVFGVAVASLAALFYERVRLWFNSLTAKIFFREAYNPEQFIAELNSAIVTNLDLEDMLTKASEVIARNINAEYCLFGLKETDRMPQRVVGLAARRFSDEDVQSVRQMTPRLNAKVVLTDFLPPEQDKLKHILQMNDVAVLARLVSDANIKHEGLGYIVLGPKKGGDLYNTRDVRTLETIINGLIIAIQNALRFEEIQNFNATLQQRVEDATKRLRLTNAKLKTLDEAKDDFISMASHQLRTPLTSVKGYLSMVLEGDAGALTPYQRKLLEEAYTSSQRMVYLISDFLNVSRLKTGKFVLELNRANLANIVEEEVRKLELTAASRQLKINYQKPANLPPQYCDANKLRQVVMNLLDNAIFYSRPGGAIDVELTHNGRNLTLKVKDSGIGVPAAERHHLFGKFFRASNAKKARPDGTGIGLFMAKKVILAHGGSVIAETTEHKGSTFGFVLPLEPIAATQKQALPTPAAAKSK</sequence>
<evidence type="ECO:0000313" key="10">
    <source>
        <dbReference type="EMBL" id="RWZ78102.1"/>
    </source>
</evidence>
<dbReference type="EMBL" id="SCKW01000034">
    <property type="protein sequence ID" value="RWZ78102.1"/>
    <property type="molecule type" value="Genomic_DNA"/>
</dbReference>
<dbReference type="SUPFAM" id="SSF47384">
    <property type="entry name" value="Homodimeric domain of signal transducing histidine kinase"/>
    <property type="match status" value="1"/>
</dbReference>
<dbReference type="GO" id="GO:0000155">
    <property type="term" value="F:phosphorelay sensor kinase activity"/>
    <property type="evidence" value="ECO:0007669"/>
    <property type="project" value="InterPro"/>
</dbReference>
<evidence type="ECO:0000256" key="3">
    <source>
        <dbReference type="ARBA" id="ARBA00022553"/>
    </source>
</evidence>
<keyword evidence="11" id="KW-1185">Reference proteome</keyword>
<dbReference type="PANTHER" id="PTHR43711">
    <property type="entry name" value="TWO-COMPONENT HISTIDINE KINASE"/>
    <property type="match status" value="1"/>
</dbReference>
<feature type="transmembrane region" description="Helical" evidence="8">
    <location>
        <begin position="203"/>
        <end position="223"/>
    </location>
</feature>
<evidence type="ECO:0000256" key="5">
    <source>
        <dbReference type="ARBA" id="ARBA00022777"/>
    </source>
</evidence>
<dbReference type="PROSITE" id="PS50109">
    <property type="entry name" value="HIS_KIN"/>
    <property type="match status" value="1"/>
</dbReference>
<keyword evidence="8" id="KW-1133">Transmembrane helix</keyword>
<feature type="coiled-coil region" evidence="7">
    <location>
        <begin position="472"/>
        <end position="499"/>
    </location>
</feature>
<dbReference type="EC" id="2.7.13.3" evidence="2"/>
<gene>
    <name evidence="10" type="ORF">EOT04_02955</name>
</gene>
<dbReference type="InterPro" id="IPR036890">
    <property type="entry name" value="HATPase_C_sf"/>
</dbReference>
<dbReference type="Pfam" id="PF16927">
    <property type="entry name" value="HisKA_7TM"/>
    <property type="match status" value="1"/>
</dbReference>
<proteinExistence type="predicted"/>
<keyword evidence="5" id="KW-0418">Kinase</keyword>
<evidence type="ECO:0000256" key="1">
    <source>
        <dbReference type="ARBA" id="ARBA00000085"/>
    </source>
</evidence>
<dbReference type="AlphaFoldDB" id="A0A4Q0AG28"/>
<dbReference type="FunFam" id="3.30.565.10:FF:000006">
    <property type="entry name" value="Sensor histidine kinase WalK"/>
    <property type="match status" value="1"/>
</dbReference>
<evidence type="ECO:0000256" key="2">
    <source>
        <dbReference type="ARBA" id="ARBA00012438"/>
    </source>
</evidence>
<comment type="catalytic activity">
    <reaction evidence="1">
        <text>ATP + protein L-histidine = ADP + protein N-phospho-L-histidine.</text>
        <dbReference type="EC" id="2.7.13.3"/>
    </reaction>
</comment>
<dbReference type="SMART" id="SM00065">
    <property type="entry name" value="GAF"/>
    <property type="match status" value="1"/>
</dbReference>
<keyword evidence="8" id="KW-0812">Transmembrane</keyword>
<protein>
    <recommendedName>
        <fullName evidence="2">histidine kinase</fullName>
        <ecNumber evidence="2">2.7.13.3</ecNumber>
    </recommendedName>
</protein>
<dbReference type="SUPFAM" id="SSF55781">
    <property type="entry name" value="GAF domain-like"/>
    <property type="match status" value="1"/>
</dbReference>
<organism evidence="10 11">
    <name type="scientific">Candidatus Chaera renei</name>
    <dbReference type="NCBI Taxonomy" id="2506947"/>
    <lineage>
        <taxon>Bacteria</taxon>
        <taxon>Candidatus Saccharimonadota</taxon>
        <taxon>Candidatus Saccharimonadia</taxon>
        <taxon>Candidatus Saccharimonadales</taxon>
        <taxon>Candidatus Saccharimonadaceae</taxon>
        <taxon>Candidatus Chaera</taxon>
    </lineage>
</organism>
<dbReference type="Gene3D" id="1.10.287.130">
    <property type="match status" value="1"/>
</dbReference>
<dbReference type="InterPro" id="IPR003018">
    <property type="entry name" value="GAF"/>
</dbReference>